<evidence type="ECO:0000313" key="1">
    <source>
        <dbReference type="EMBL" id="CEN52756.1"/>
    </source>
</evidence>
<dbReference type="SUPFAM" id="SSF48295">
    <property type="entry name" value="TrpR-like"/>
    <property type="match status" value="1"/>
</dbReference>
<dbReference type="EMBL" id="CDOL01000212">
    <property type="protein sequence ID" value="CEN52756.1"/>
    <property type="molecule type" value="Genomic_DNA"/>
</dbReference>
<name>A0A0B7ILJ7_9FLAO</name>
<accession>A0A0B7ILJ7</accession>
<dbReference type="InterPro" id="IPR010921">
    <property type="entry name" value="Trp_repressor/repl_initiator"/>
</dbReference>
<reference evidence="1 2" key="1">
    <citation type="submission" date="2015-01" db="EMBL/GenBank/DDBJ databases">
        <authorList>
            <person name="Xiang T."/>
            <person name="Song Y."/>
            <person name="Huang L."/>
            <person name="Wang B."/>
            <person name="Wu P."/>
        </authorList>
    </citation>
    <scope>NUCLEOTIDE SEQUENCE [LARGE SCALE GENOMIC DNA]</scope>
    <source>
        <strain evidence="1 2">CcD93</strain>
    </source>
</reference>
<gene>
    <name evidence="1" type="ORF">CCAND93_290017</name>
</gene>
<dbReference type="GO" id="GO:0043565">
    <property type="term" value="F:sequence-specific DNA binding"/>
    <property type="evidence" value="ECO:0007669"/>
    <property type="project" value="InterPro"/>
</dbReference>
<organism evidence="1 2">
    <name type="scientific">Capnocytophaga canis</name>
    <dbReference type="NCBI Taxonomy" id="1848903"/>
    <lineage>
        <taxon>Bacteria</taxon>
        <taxon>Pseudomonadati</taxon>
        <taxon>Bacteroidota</taxon>
        <taxon>Flavobacteriia</taxon>
        <taxon>Flavobacteriales</taxon>
        <taxon>Flavobacteriaceae</taxon>
        <taxon>Capnocytophaga</taxon>
    </lineage>
</organism>
<dbReference type="Gene3D" id="1.10.1750.10">
    <property type="match status" value="1"/>
</dbReference>
<evidence type="ECO:0008006" key="3">
    <source>
        <dbReference type="Google" id="ProtNLM"/>
    </source>
</evidence>
<proteinExistence type="predicted"/>
<dbReference type="Proteomes" id="UP000038200">
    <property type="component" value="Unassembled WGS sequence"/>
</dbReference>
<evidence type="ECO:0000313" key="2">
    <source>
        <dbReference type="Proteomes" id="UP000038200"/>
    </source>
</evidence>
<protein>
    <recommendedName>
        <fullName evidence="3">Chromosomal replication initiator DnaA C-terminal domain-containing protein</fullName>
    </recommendedName>
</protein>
<sequence>MNIAVREKLRKYLNEYNKVEKNSIFEKNYKTTRFRGLIMYFLYKENLRKNIKLTLSEIATIFNIKSHSTVIHSIQKTEKYIQKPLLLGKNERIKYTYLVYTFNKILNDLI</sequence>
<dbReference type="AlphaFoldDB" id="A0A0B7ILJ7"/>